<evidence type="ECO:0000313" key="2">
    <source>
        <dbReference type="Proteomes" id="UP000243524"/>
    </source>
</evidence>
<accession>A0A2I0QU61</accession>
<dbReference type="AlphaFoldDB" id="A0A2I0QU61"/>
<comment type="caution">
    <text evidence="1">The sequence shown here is derived from an EMBL/GenBank/DDBJ whole genome shotgun (WGS) entry which is preliminary data.</text>
</comment>
<dbReference type="OrthoDB" id="4986073at2"/>
<dbReference type="InterPro" id="IPR043128">
    <property type="entry name" value="Rev_trsase/Diguanyl_cyclase"/>
</dbReference>
<organism evidence="1 2">
    <name type="scientific">Halalkalibacillus sediminis</name>
    <dbReference type="NCBI Taxonomy" id="2018042"/>
    <lineage>
        <taxon>Bacteria</taxon>
        <taxon>Bacillati</taxon>
        <taxon>Bacillota</taxon>
        <taxon>Bacilli</taxon>
        <taxon>Bacillales</taxon>
        <taxon>Bacillaceae</taxon>
        <taxon>Halalkalibacillus</taxon>
    </lineage>
</organism>
<dbReference type="RefSeq" id="WP_101331479.1">
    <property type="nucleotide sequence ID" value="NZ_PJNH01000002.1"/>
</dbReference>
<evidence type="ECO:0008006" key="3">
    <source>
        <dbReference type="Google" id="ProtNLM"/>
    </source>
</evidence>
<dbReference type="Gene3D" id="3.30.70.270">
    <property type="match status" value="1"/>
</dbReference>
<dbReference type="Proteomes" id="UP000243524">
    <property type="component" value="Unassembled WGS sequence"/>
</dbReference>
<proteinExistence type="predicted"/>
<dbReference type="EMBL" id="PJNH01000002">
    <property type="protein sequence ID" value="PKR77871.1"/>
    <property type="molecule type" value="Genomic_DNA"/>
</dbReference>
<name>A0A2I0QU61_9BACI</name>
<keyword evidence="2" id="KW-1185">Reference proteome</keyword>
<evidence type="ECO:0000313" key="1">
    <source>
        <dbReference type="EMBL" id="PKR77871.1"/>
    </source>
</evidence>
<reference evidence="1 2" key="1">
    <citation type="submission" date="2017-06" db="EMBL/GenBank/DDBJ databases">
        <title>the draft geome sequence of Illustriluteabacillus marina B3227.</title>
        <authorList>
            <person name="He R.-H."/>
            <person name="Du Z.-J."/>
        </authorList>
    </citation>
    <scope>NUCLEOTIDE SEQUENCE [LARGE SCALE GENOMIC DNA]</scope>
    <source>
        <strain evidence="1 2">B3227</strain>
    </source>
</reference>
<protein>
    <recommendedName>
        <fullName evidence="3">Transcriptional regulator</fullName>
    </recommendedName>
</protein>
<sequence>MRIQIGVVGPQDSIAKVMDAGEEFEDLNLQPFPYKKTEETHSIIESNREQIDQWFFTGPVPYKFAIKNELIKEREADYAHLHGSSLFGTLLEANLKENKVVTKISLDSIGEKELNQIKDSYALQNISIVSEFTSDYVPYKQLVEFHERCYLEGNTEVALTCIQSAYKELKKRGVPAYRISQSDLSIKRALMSIREKALAKSYRKKQLVIFGVEVLYPETSELSSETFKIRHRELELNRVLLEFVELINGSLVNIGKGLYHVYTTRGEIELFQKYHSPFQWVKDLQSASQLDVQIGVGYGHNVLEANENVGIAFDYAKSNDEASIVIINEEKEVVEYRTDDQNLTYHLRNSSSKWDGRLKDAKVGAQTLSKIESLANHYQKTEITSSELAKWLKSTERNARRILGEMEKINLAKEAGEETGQRGRPRKVYRLEF</sequence>
<gene>
    <name evidence="1" type="ORF">CEY16_08050</name>
</gene>